<dbReference type="SUPFAM" id="SSF54534">
    <property type="entry name" value="FKBP-like"/>
    <property type="match status" value="1"/>
</dbReference>
<keyword evidence="3 5" id="KW-0697">Rotamase</keyword>
<dbReference type="InterPro" id="IPR036944">
    <property type="entry name" value="PPIase_FKBP_N_sf"/>
</dbReference>
<comment type="similarity">
    <text evidence="2 6">Belongs to the FKBP-type PPIase family.</text>
</comment>
<feature type="chain" id="PRO_5045143154" description="Peptidyl-prolyl cis-trans isomerase" evidence="7">
    <location>
        <begin position="23"/>
        <end position="236"/>
    </location>
</feature>
<evidence type="ECO:0000313" key="9">
    <source>
        <dbReference type="EMBL" id="MFD0949775.1"/>
    </source>
</evidence>
<dbReference type="PANTHER" id="PTHR43811:SF57">
    <property type="entry name" value="FKBP-TYPE PEPTIDYL-PROLYL CIS-TRANS ISOMERASE FKPA-RELATED"/>
    <property type="match status" value="1"/>
</dbReference>
<evidence type="ECO:0000259" key="8">
    <source>
        <dbReference type="PROSITE" id="PS50059"/>
    </source>
</evidence>
<dbReference type="Proteomes" id="UP001597044">
    <property type="component" value="Unassembled WGS sequence"/>
</dbReference>
<dbReference type="Pfam" id="PF01346">
    <property type="entry name" value="FKBP_N"/>
    <property type="match status" value="1"/>
</dbReference>
<proteinExistence type="inferred from homology"/>
<evidence type="ECO:0000256" key="3">
    <source>
        <dbReference type="ARBA" id="ARBA00023110"/>
    </source>
</evidence>
<evidence type="ECO:0000256" key="5">
    <source>
        <dbReference type="PROSITE-ProRule" id="PRU00277"/>
    </source>
</evidence>
<accession>A0ABW3HEA7</accession>
<keyword evidence="4 5" id="KW-0413">Isomerase</keyword>
<dbReference type="InterPro" id="IPR046357">
    <property type="entry name" value="PPIase_dom_sf"/>
</dbReference>
<dbReference type="EMBL" id="JBHTIT010000001">
    <property type="protein sequence ID" value="MFD0949775.1"/>
    <property type="molecule type" value="Genomic_DNA"/>
</dbReference>
<dbReference type="Gene3D" id="3.10.50.40">
    <property type="match status" value="1"/>
</dbReference>
<comment type="catalytic activity">
    <reaction evidence="1 5 6">
        <text>[protein]-peptidylproline (omega=180) = [protein]-peptidylproline (omega=0)</text>
        <dbReference type="Rhea" id="RHEA:16237"/>
        <dbReference type="Rhea" id="RHEA-COMP:10747"/>
        <dbReference type="Rhea" id="RHEA-COMP:10748"/>
        <dbReference type="ChEBI" id="CHEBI:83833"/>
        <dbReference type="ChEBI" id="CHEBI:83834"/>
        <dbReference type="EC" id="5.2.1.8"/>
    </reaction>
</comment>
<dbReference type="GO" id="GO:0003755">
    <property type="term" value="F:peptidyl-prolyl cis-trans isomerase activity"/>
    <property type="evidence" value="ECO:0007669"/>
    <property type="project" value="UniProtKB-EC"/>
</dbReference>
<evidence type="ECO:0000256" key="4">
    <source>
        <dbReference type="ARBA" id="ARBA00023235"/>
    </source>
</evidence>
<evidence type="ECO:0000256" key="2">
    <source>
        <dbReference type="ARBA" id="ARBA00006577"/>
    </source>
</evidence>
<dbReference type="EC" id="5.2.1.8" evidence="6"/>
<dbReference type="InterPro" id="IPR001179">
    <property type="entry name" value="PPIase_FKBP_dom"/>
</dbReference>
<evidence type="ECO:0000256" key="7">
    <source>
        <dbReference type="SAM" id="SignalP"/>
    </source>
</evidence>
<evidence type="ECO:0000256" key="6">
    <source>
        <dbReference type="RuleBase" id="RU003915"/>
    </source>
</evidence>
<feature type="domain" description="PPIase FKBP-type" evidence="8">
    <location>
        <begin position="149"/>
        <end position="235"/>
    </location>
</feature>
<reference evidence="10" key="1">
    <citation type="journal article" date="2019" name="Int. J. Syst. Evol. Microbiol.">
        <title>The Global Catalogue of Microorganisms (GCM) 10K type strain sequencing project: providing services to taxonomists for standard genome sequencing and annotation.</title>
        <authorList>
            <consortium name="The Broad Institute Genomics Platform"/>
            <consortium name="The Broad Institute Genome Sequencing Center for Infectious Disease"/>
            <person name="Wu L."/>
            <person name="Ma J."/>
        </authorList>
    </citation>
    <scope>NUCLEOTIDE SEQUENCE [LARGE SCALE GENOMIC DNA]</scope>
    <source>
        <strain evidence="10">CCUG 63419</strain>
    </source>
</reference>
<sequence length="236" mass="25356">MIRSSKLVPKLAITFGAAALLAACNPFGSSTPETETEKFSYSVGVDIGKSLETIRDDLDMAALTQGLDDVMAKNELAMDDATRREIQTTVAQKLREKHMKKQEEEAKSAVAGGAKFLAENGKKEGVTTTASGLQYRVLTAGTGAKPTAEDTVTVHYKGTLLNGETFDSSYDRKEPATFQLNQVIPGWTEGVQLMTVGSKYEFVIPAALAYGEQGAGGKIGPNQVLKFDVELLDIKK</sequence>
<dbReference type="PROSITE" id="PS51257">
    <property type="entry name" value="PROKAR_LIPOPROTEIN"/>
    <property type="match status" value="1"/>
</dbReference>
<dbReference type="InterPro" id="IPR000774">
    <property type="entry name" value="PPIase_FKBP_N"/>
</dbReference>
<dbReference type="Pfam" id="PF00254">
    <property type="entry name" value="FKBP_C"/>
    <property type="match status" value="1"/>
</dbReference>
<dbReference type="RefSeq" id="WP_340676467.1">
    <property type="nucleotide sequence ID" value="NZ_JBHTIT010000001.1"/>
</dbReference>
<protein>
    <recommendedName>
        <fullName evidence="6">Peptidyl-prolyl cis-trans isomerase</fullName>
        <ecNumber evidence="6">5.2.1.8</ecNumber>
    </recommendedName>
</protein>
<organism evidence="9 10">
    <name type="scientific">Paraperlucidibaca wandonensis</name>
    <dbReference type="NCBI Taxonomy" id="1268273"/>
    <lineage>
        <taxon>Bacteria</taxon>
        <taxon>Pseudomonadati</taxon>
        <taxon>Pseudomonadota</taxon>
        <taxon>Gammaproteobacteria</taxon>
        <taxon>Moraxellales</taxon>
        <taxon>Moraxellaceae</taxon>
        <taxon>Paraperlucidibaca</taxon>
    </lineage>
</organism>
<dbReference type="PROSITE" id="PS50059">
    <property type="entry name" value="FKBP_PPIASE"/>
    <property type="match status" value="1"/>
</dbReference>
<gene>
    <name evidence="9" type="ORF">ACFQ0F_05145</name>
</gene>
<keyword evidence="7" id="KW-0732">Signal</keyword>
<evidence type="ECO:0000256" key="1">
    <source>
        <dbReference type="ARBA" id="ARBA00000971"/>
    </source>
</evidence>
<keyword evidence="10" id="KW-1185">Reference proteome</keyword>
<comment type="caution">
    <text evidence="9">The sequence shown here is derived from an EMBL/GenBank/DDBJ whole genome shotgun (WGS) entry which is preliminary data.</text>
</comment>
<dbReference type="PANTHER" id="PTHR43811">
    <property type="entry name" value="FKBP-TYPE PEPTIDYL-PROLYL CIS-TRANS ISOMERASE FKPA"/>
    <property type="match status" value="1"/>
</dbReference>
<feature type="signal peptide" evidence="7">
    <location>
        <begin position="1"/>
        <end position="22"/>
    </location>
</feature>
<name>A0ABW3HEA7_9GAMM</name>
<evidence type="ECO:0000313" key="10">
    <source>
        <dbReference type="Proteomes" id="UP001597044"/>
    </source>
</evidence>
<dbReference type="Gene3D" id="1.10.287.460">
    <property type="entry name" value="Peptidyl-prolyl cis-trans isomerase, FKBP-type, N-terminal domain"/>
    <property type="match status" value="1"/>
</dbReference>